<dbReference type="FunFam" id="3.50.30.50:FF:000001">
    <property type="entry name" value="Kynurenine formamidase"/>
    <property type="match status" value="1"/>
</dbReference>
<keyword evidence="13" id="KW-1185">Reference proteome</keyword>
<evidence type="ECO:0000256" key="2">
    <source>
        <dbReference type="ARBA" id="ARBA00002204"/>
    </source>
</evidence>
<dbReference type="EMBL" id="JAGSOJ010000004">
    <property type="protein sequence ID" value="MCM1991488.1"/>
    <property type="molecule type" value="Genomic_DNA"/>
</dbReference>
<comment type="caution">
    <text evidence="12">The sequence shown here is derived from an EMBL/GenBank/DDBJ whole genome shotgun (WGS) entry which is preliminary data.</text>
</comment>
<dbReference type="GO" id="GO:0019441">
    <property type="term" value="P:L-tryptophan catabolic process to kynurenine"/>
    <property type="evidence" value="ECO:0007669"/>
    <property type="project" value="InterPro"/>
</dbReference>
<evidence type="ECO:0000256" key="5">
    <source>
        <dbReference type="ARBA" id="ARBA00014889"/>
    </source>
</evidence>
<comment type="catalytic activity">
    <reaction evidence="10">
        <text>N-formyl-L-kynurenine + H2O = L-kynurenine + formate + H(+)</text>
        <dbReference type="Rhea" id="RHEA:13009"/>
        <dbReference type="ChEBI" id="CHEBI:15377"/>
        <dbReference type="ChEBI" id="CHEBI:15378"/>
        <dbReference type="ChEBI" id="CHEBI:15740"/>
        <dbReference type="ChEBI" id="CHEBI:57959"/>
        <dbReference type="ChEBI" id="CHEBI:58629"/>
        <dbReference type="EC" id="3.5.1.9"/>
    </reaction>
</comment>
<keyword evidence="8" id="KW-0862">Zinc</keyword>
<evidence type="ECO:0000256" key="8">
    <source>
        <dbReference type="ARBA" id="ARBA00022833"/>
    </source>
</evidence>
<reference evidence="12" key="1">
    <citation type="journal article" date="2021" name="mSystems">
        <title>Bacteria and Archaea Synergistically Convert Glycine Betaine to Biogenic Methane in the Formosa Cold Seep of the South China Sea.</title>
        <authorList>
            <person name="Li L."/>
            <person name="Zhang W."/>
            <person name="Zhang S."/>
            <person name="Song L."/>
            <person name="Sun Q."/>
            <person name="Zhang H."/>
            <person name="Xiang H."/>
            <person name="Dong X."/>
        </authorList>
    </citation>
    <scope>NUCLEOTIDE SEQUENCE</scope>
    <source>
        <strain evidence="12">ZWT</strain>
    </source>
</reference>
<comment type="function">
    <text evidence="2">Catalyzes the hydrolysis of N-formyl-L-kynurenine to L-kynurenine, the second step in the kynurenine pathway of tryptophan degradation.</text>
</comment>
<dbReference type="PANTHER" id="PTHR31118">
    <property type="entry name" value="CYCLASE-LIKE PROTEIN 2"/>
    <property type="match status" value="1"/>
</dbReference>
<dbReference type="RefSeq" id="WP_250860608.1">
    <property type="nucleotide sequence ID" value="NZ_JAGSOJ010000004.1"/>
</dbReference>
<comment type="subunit">
    <text evidence="3">Homodimer.</text>
</comment>
<dbReference type="Gene3D" id="3.50.30.50">
    <property type="entry name" value="Putative cyclase"/>
    <property type="match status" value="1"/>
</dbReference>
<comment type="pathway">
    <text evidence="11">Amino-acid degradation; L-tryptophan degradation via kynurenine pathway; L-kynurenine from L-tryptophan: step 2/2.</text>
</comment>
<sequence>MKKKVYDLTYTIHEEMAVYPGTEKPIIHEANTIEKDGFEEKKITMYSHTGTHMDSPAHMVQGGKHLEEFDSSKFIGKATLIRMKKECGKITKEEVIEYFNTNKFSKEFDCIEFVVLHTGWGKHWGSEKYFEDFPTLSLEAVKWIKNKFKNIKGIGVDTISVDSMGSNKFENHHELLKDDIVIIENIANLNNIEEKIFTFMCLPLKFENSDGAPVRAIATI</sequence>
<dbReference type="PANTHER" id="PTHR31118:SF12">
    <property type="entry name" value="CYCLASE-LIKE PROTEIN 2"/>
    <property type="match status" value="1"/>
</dbReference>
<gene>
    <name evidence="12" type="ORF">KDK92_17270</name>
</gene>
<dbReference type="EC" id="3.5.1.9" evidence="4"/>
<dbReference type="GO" id="GO:0046872">
    <property type="term" value="F:metal ion binding"/>
    <property type="evidence" value="ECO:0007669"/>
    <property type="project" value="UniProtKB-KW"/>
</dbReference>
<dbReference type="AlphaFoldDB" id="A0A9J6P7I8"/>
<evidence type="ECO:0000256" key="9">
    <source>
        <dbReference type="ARBA" id="ARBA00023079"/>
    </source>
</evidence>
<evidence type="ECO:0000256" key="6">
    <source>
        <dbReference type="ARBA" id="ARBA00022723"/>
    </source>
</evidence>
<organism evidence="12 13">
    <name type="scientific">Oceanirhabdus seepicola</name>
    <dbReference type="NCBI Taxonomy" id="2828781"/>
    <lineage>
        <taxon>Bacteria</taxon>
        <taxon>Bacillati</taxon>
        <taxon>Bacillota</taxon>
        <taxon>Clostridia</taxon>
        <taxon>Eubacteriales</taxon>
        <taxon>Clostridiaceae</taxon>
        <taxon>Oceanirhabdus</taxon>
    </lineage>
</organism>
<dbReference type="SUPFAM" id="SSF102198">
    <property type="entry name" value="Putative cyclase"/>
    <property type="match status" value="1"/>
</dbReference>
<evidence type="ECO:0000256" key="3">
    <source>
        <dbReference type="ARBA" id="ARBA00011738"/>
    </source>
</evidence>
<comment type="cofactor">
    <cofactor evidence="1">
        <name>Zn(2+)</name>
        <dbReference type="ChEBI" id="CHEBI:29105"/>
    </cofactor>
</comment>
<protein>
    <recommendedName>
        <fullName evidence="5">Kynurenine formamidase</fullName>
        <ecNumber evidence="4">3.5.1.9</ecNumber>
    </recommendedName>
</protein>
<reference evidence="12" key="2">
    <citation type="submission" date="2021-04" db="EMBL/GenBank/DDBJ databases">
        <authorList>
            <person name="Dong X."/>
        </authorList>
    </citation>
    <scope>NUCLEOTIDE SEQUENCE</scope>
    <source>
        <strain evidence="12">ZWT</strain>
    </source>
</reference>
<dbReference type="GO" id="GO:0004061">
    <property type="term" value="F:arylformamidase activity"/>
    <property type="evidence" value="ECO:0007669"/>
    <property type="project" value="UniProtKB-EC"/>
</dbReference>
<evidence type="ECO:0000313" key="13">
    <source>
        <dbReference type="Proteomes" id="UP001056429"/>
    </source>
</evidence>
<proteinExistence type="predicted"/>
<evidence type="ECO:0000256" key="7">
    <source>
        <dbReference type="ARBA" id="ARBA00022801"/>
    </source>
</evidence>
<evidence type="ECO:0000313" key="12">
    <source>
        <dbReference type="EMBL" id="MCM1991488.1"/>
    </source>
</evidence>
<keyword evidence="6" id="KW-0479">Metal-binding</keyword>
<evidence type="ECO:0000256" key="10">
    <source>
        <dbReference type="ARBA" id="ARBA00048496"/>
    </source>
</evidence>
<evidence type="ECO:0000256" key="11">
    <source>
        <dbReference type="ARBA" id="ARBA00060547"/>
    </source>
</evidence>
<keyword evidence="9" id="KW-0823">Tryptophan catabolism</keyword>
<dbReference type="InterPro" id="IPR037175">
    <property type="entry name" value="KFase_sf"/>
</dbReference>
<name>A0A9J6P7I8_9CLOT</name>
<dbReference type="Proteomes" id="UP001056429">
    <property type="component" value="Unassembled WGS sequence"/>
</dbReference>
<accession>A0A9J6P7I8</accession>
<dbReference type="InterPro" id="IPR007325">
    <property type="entry name" value="KFase/CYL"/>
</dbReference>
<evidence type="ECO:0000256" key="1">
    <source>
        <dbReference type="ARBA" id="ARBA00001947"/>
    </source>
</evidence>
<keyword evidence="7" id="KW-0378">Hydrolase</keyword>
<dbReference type="Pfam" id="PF04199">
    <property type="entry name" value="Cyclase"/>
    <property type="match status" value="1"/>
</dbReference>
<evidence type="ECO:0000256" key="4">
    <source>
        <dbReference type="ARBA" id="ARBA00012930"/>
    </source>
</evidence>